<accession>A0ACC3DD50</accession>
<name>A0ACC3DD50_9PEZI</name>
<keyword evidence="2" id="KW-1185">Reference proteome</keyword>
<evidence type="ECO:0000313" key="1">
    <source>
        <dbReference type="EMBL" id="KAK3065261.1"/>
    </source>
</evidence>
<proteinExistence type="predicted"/>
<sequence>MTGDSLPIVKRMLGFFYTVDYDEVVAAEVEDEPPPATLPTMSPLQLHARVFALADKYDVAHFSVFAHAKYCARLRDFWDPVESLRSVPDVYETTPSSIRPHRDEAARCARIRSEKTLERDDVERFYEDVGATAGGL</sequence>
<gene>
    <name evidence="1" type="ORF">LTS18_004019</name>
</gene>
<comment type="caution">
    <text evidence="1">The sequence shown here is derived from an EMBL/GenBank/DDBJ whole genome shotgun (WGS) entry which is preliminary data.</text>
</comment>
<dbReference type="EMBL" id="JAWDJW010006343">
    <property type="protein sequence ID" value="KAK3065261.1"/>
    <property type="molecule type" value="Genomic_DNA"/>
</dbReference>
<protein>
    <submittedName>
        <fullName evidence="1">Uncharacterized protein</fullName>
    </submittedName>
</protein>
<dbReference type="Proteomes" id="UP001186974">
    <property type="component" value="Unassembled WGS sequence"/>
</dbReference>
<organism evidence="1 2">
    <name type="scientific">Coniosporium uncinatum</name>
    <dbReference type="NCBI Taxonomy" id="93489"/>
    <lineage>
        <taxon>Eukaryota</taxon>
        <taxon>Fungi</taxon>
        <taxon>Dikarya</taxon>
        <taxon>Ascomycota</taxon>
        <taxon>Pezizomycotina</taxon>
        <taxon>Dothideomycetes</taxon>
        <taxon>Dothideomycetes incertae sedis</taxon>
        <taxon>Coniosporium</taxon>
    </lineage>
</organism>
<reference evidence="1" key="1">
    <citation type="submission" date="2024-09" db="EMBL/GenBank/DDBJ databases">
        <title>Black Yeasts Isolated from many extreme environments.</title>
        <authorList>
            <person name="Coleine C."/>
            <person name="Stajich J.E."/>
            <person name="Selbmann L."/>
        </authorList>
    </citation>
    <scope>NUCLEOTIDE SEQUENCE</scope>
    <source>
        <strain evidence="1">CCFEE 5737</strain>
    </source>
</reference>
<evidence type="ECO:0000313" key="2">
    <source>
        <dbReference type="Proteomes" id="UP001186974"/>
    </source>
</evidence>